<sequence>MQHGTGDVCEVGVLEEGIALVCGKAKQTRFLRNGARMRLIAMPSTRLSRAERLEYVERKWRHRRR</sequence>
<keyword evidence="2" id="KW-1185">Reference proteome</keyword>
<gene>
    <name evidence="1" type="ORF">D3870_06920</name>
</gene>
<proteinExistence type="predicted"/>
<accession>A0A418WZU8</accession>
<name>A0A418WZU8_9BURK</name>
<dbReference type="Proteomes" id="UP000285190">
    <property type="component" value="Unassembled WGS sequence"/>
</dbReference>
<protein>
    <submittedName>
        <fullName evidence="1">Uncharacterized protein</fullName>
    </submittedName>
</protein>
<reference evidence="1 2" key="1">
    <citation type="submission" date="2018-09" db="EMBL/GenBank/DDBJ databases">
        <authorList>
            <person name="Zhu H."/>
        </authorList>
    </citation>
    <scope>NUCLEOTIDE SEQUENCE [LARGE SCALE GENOMIC DNA]</scope>
    <source>
        <strain evidence="1 2">K2R10-39</strain>
    </source>
</reference>
<comment type="caution">
    <text evidence="1">The sequence shown here is derived from an EMBL/GenBank/DDBJ whole genome shotgun (WGS) entry which is preliminary data.</text>
</comment>
<organism evidence="1 2">
    <name type="scientific">Noviherbaspirillum cavernae</name>
    <dbReference type="NCBI Taxonomy" id="2320862"/>
    <lineage>
        <taxon>Bacteria</taxon>
        <taxon>Pseudomonadati</taxon>
        <taxon>Pseudomonadota</taxon>
        <taxon>Betaproteobacteria</taxon>
        <taxon>Burkholderiales</taxon>
        <taxon>Oxalobacteraceae</taxon>
        <taxon>Noviherbaspirillum</taxon>
    </lineage>
</organism>
<dbReference type="EMBL" id="QYUN01000002">
    <property type="protein sequence ID" value="RJG05784.1"/>
    <property type="molecule type" value="Genomic_DNA"/>
</dbReference>
<evidence type="ECO:0000313" key="2">
    <source>
        <dbReference type="Proteomes" id="UP000285190"/>
    </source>
</evidence>
<dbReference type="AlphaFoldDB" id="A0A418WZU8"/>
<evidence type="ECO:0000313" key="1">
    <source>
        <dbReference type="EMBL" id="RJG05784.1"/>
    </source>
</evidence>